<protein>
    <recommendedName>
        <fullName evidence="12">Ig-like domain-containing protein</fullName>
    </recommendedName>
</protein>
<dbReference type="InterPro" id="IPR011162">
    <property type="entry name" value="MHC_I/II-like_Ag-recog"/>
</dbReference>
<feature type="compositionally biased region" description="Basic and acidic residues" evidence="10">
    <location>
        <begin position="80"/>
        <end position="89"/>
    </location>
</feature>
<dbReference type="InterPro" id="IPR037055">
    <property type="entry name" value="MHC_I-like_Ag-recog_sf"/>
</dbReference>
<dbReference type="GO" id="GO:0005615">
    <property type="term" value="C:extracellular space"/>
    <property type="evidence" value="ECO:0007669"/>
    <property type="project" value="TreeGrafter"/>
</dbReference>
<feature type="compositionally biased region" description="Basic and acidic residues" evidence="10">
    <location>
        <begin position="96"/>
        <end position="107"/>
    </location>
</feature>
<feature type="transmembrane region" description="Helical" evidence="11">
    <location>
        <begin position="341"/>
        <end position="362"/>
    </location>
</feature>
<evidence type="ECO:0000256" key="10">
    <source>
        <dbReference type="SAM" id="MobiDB-lite"/>
    </source>
</evidence>
<keyword evidence="2" id="KW-0490">MHC I</keyword>
<keyword evidence="4" id="KW-0732">Signal</keyword>
<evidence type="ECO:0000256" key="6">
    <source>
        <dbReference type="ARBA" id="ARBA00022989"/>
    </source>
</evidence>
<dbReference type="PANTHER" id="PTHR16675:SF242">
    <property type="entry name" value="MAJOR HISTOCOMPATIBILITY COMPLEX CLASS I-RELATED GENE PROTEIN"/>
    <property type="match status" value="1"/>
</dbReference>
<dbReference type="SMART" id="SM00407">
    <property type="entry name" value="IGc1"/>
    <property type="match status" value="1"/>
</dbReference>
<evidence type="ECO:0000256" key="2">
    <source>
        <dbReference type="ARBA" id="ARBA00022451"/>
    </source>
</evidence>
<dbReference type="GO" id="GO:0009897">
    <property type="term" value="C:external side of plasma membrane"/>
    <property type="evidence" value="ECO:0007669"/>
    <property type="project" value="TreeGrafter"/>
</dbReference>
<sequence length="430" mass="47535">MRILEPRKDQRCGYTSHTENCARTKTCSSLPLLITQIVPGPGLPQFVVLGYLDRTPLEQGQNRGLSPWEQGRIPVPEGEAAARTDRDSHPFSLPRWAEERGKGDKVNTGKLRQLGRSPIPPHPRLCTLQQECSCDLSNRSICGSFPQGCDGWDFMSFSLGSGSFVAADGTAQITKRLWESDGITAQYLKNALEHTCVEVLKKHIRYRQEALECKGGGGIPMGMGNLGIFYPSTIAVSWMKGDEIRDQETEWGGIVPNSDGTFHTWARMEARPEEWEQYRCRVEHPGMPEPGIFTWGEAGHAKFENWEFGNREFGNVEQWDGVPLPFLTIPPYPEPESSRNLILVVTVSITAIIIILLVRFSVWKLQSSNTLDGGQEGAQIHCVAFQESPTMGADPTVFPSGRARGMNTTQQPGSSSGGSPLCRSQDGSWG</sequence>
<dbReference type="InterPro" id="IPR011161">
    <property type="entry name" value="MHC_I-like_Ag-recog"/>
</dbReference>
<proteinExistence type="predicted"/>
<dbReference type="Ensembl" id="ENSCMUT00000035219.1">
    <property type="protein sequence ID" value="ENSCMUP00000032713.1"/>
    <property type="gene ID" value="ENSCMUG00000010589.2"/>
</dbReference>
<dbReference type="Gene3D" id="3.30.500.10">
    <property type="entry name" value="MHC class I-like antigen recognition-like"/>
    <property type="match status" value="1"/>
</dbReference>
<dbReference type="Pfam" id="PF07654">
    <property type="entry name" value="C1-set"/>
    <property type="match status" value="1"/>
</dbReference>
<comment type="subcellular location">
    <subcellularLocation>
        <location evidence="1">Membrane</location>
        <topology evidence="1">Single-pass type I membrane protein</topology>
    </subcellularLocation>
</comment>
<evidence type="ECO:0000256" key="4">
    <source>
        <dbReference type="ARBA" id="ARBA00022729"/>
    </source>
</evidence>
<dbReference type="InterPro" id="IPR003597">
    <property type="entry name" value="Ig_C1-set"/>
</dbReference>
<evidence type="ECO:0000313" key="13">
    <source>
        <dbReference type="Ensembl" id="ENSCMUP00000032713.1"/>
    </source>
</evidence>
<dbReference type="PANTHER" id="PTHR16675">
    <property type="entry name" value="MHC CLASS I-RELATED"/>
    <property type="match status" value="1"/>
</dbReference>
<feature type="region of interest" description="Disordered" evidence="10">
    <location>
        <begin position="79"/>
        <end position="114"/>
    </location>
</feature>
<evidence type="ECO:0000256" key="3">
    <source>
        <dbReference type="ARBA" id="ARBA00022692"/>
    </source>
</evidence>
<keyword evidence="5" id="KW-0391">Immunity</keyword>
<dbReference type="GO" id="GO:0042612">
    <property type="term" value="C:MHC class I protein complex"/>
    <property type="evidence" value="ECO:0007669"/>
    <property type="project" value="UniProtKB-KW"/>
</dbReference>
<dbReference type="InterPro" id="IPR050208">
    <property type="entry name" value="MHC_class-I_related"/>
</dbReference>
<dbReference type="InterPro" id="IPR007110">
    <property type="entry name" value="Ig-like_dom"/>
</dbReference>
<dbReference type="PROSITE" id="PS00290">
    <property type="entry name" value="IG_MHC"/>
    <property type="match status" value="1"/>
</dbReference>
<evidence type="ECO:0000256" key="8">
    <source>
        <dbReference type="ARBA" id="ARBA00023157"/>
    </source>
</evidence>
<evidence type="ECO:0000256" key="1">
    <source>
        <dbReference type="ARBA" id="ARBA00004479"/>
    </source>
</evidence>
<dbReference type="GO" id="GO:0006955">
    <property type="term" value="P:immune response"/>
    <property type="evidence" value="ECO:0007669"/>
    <property type="project" value="TreeGrafter"/>
</dbReference>
<dbReference type="Pfam" id="PF00129">
    <property type="entry name" value="MHC_I"/>
    <property type="match status" value="1"/>
</dbReference>
<dbReference type="SUPFAM" id="SSF48726">
    <property type="entry name" value="Immunoglobulin"/>
    <property type="match status" value="1"/>
</dbReference>
<reference evidence="14" key="1">
    <citation type="submission" date="2019-10" db="EMBL/GenBank/DDBJ databases">
        <title>Corvus moneduloides (New Caledonian crow) genome, bCorMon1, primary haplotype.</title>
        <authorList>
            <person name="Rutz C."/>
            <person name="Fungtammasan C."/>
            <person name="Mountcastle J."/>
            <person name="Formenti G."/>
            <person name="Chow W."/>
            <person name="Howe K."/>
            <person name="Steele M.P."/>
            <person name="Fernandes J."/>
            <person name="Gilbert M.T.P."/>
            <person name="Fedrigo O."/>
            <person name="Jarvis E.D."/>
            <person name="Gemmell N."/>
        </authorList>
    </citation>
    <scope>NUCLEOTIDE SEQUENCE [LARGE SCALE GENOMIC DNA]</scope>
</reference>
<keyword evidence="8" id="KW-1015">Disulfide bond</keyword>
<evidence type="ECO:0000256" key="5">
    <source>
        <dbReference type="ARBA" id="ARBA00022859"/>
    </source>
</evidence>
<feature type="region of interest" description="Disordered" evidence="10">
    <location>
        <begin position="391"/>
        <end position="430"/>
    </location>
</feature>
<dbReference type="Proteomes" id="UP000694553">
    <property type="component" value="Unassembled WGS sequence"/>
</dbReference>
<dbReference type="GO" id="GO:0002474">
    <property type="term" value="P:antigen processing and presentation of peptide antigen via MHC class I"/>
    <property type="evidence" value="ECO:0007669"/>
    <property type="project" value="UniProtKB-KW"/>
</dbReference>
<dbReference type="PROSITE" id="PS50835">
    <property type="entry name" value="IG_LIKE"/>
    <property type="match status" value="1"/>
</dbReference>
<accession>A0A8U7NS06</accession>
<evidence type="ECO:0000256" key="7">
    <source>
        <dbReference type="ARBA" id="ARBA00023136"/>
    </source>
</evidence>
<keyword evidence="14" id="KW-1185">Reference proteome</keyword>
<evidence type="ECO:0000256" key="9">
    <source>
        <dbReference type="ARBA" id="ARBA00023180"/>
    </source>
</evidence>
<evidence type="ECO:0000313" key="14">
    <source>
        <dbReference type="Proteomes" id="UP000694553"/>
    </source>
</evidence>
<dbReference type="SUPFAM" id="SSF54452">
    <property type="entry name" value="MHC antigen-recognition domain"/>
    <property type="match status" value="1"/>
</dbReference>
<dbReference type="InterPro" id="IPR036179">
    <property type="entry name" value="Ig-like_dom_sf"/>
</dbReference>
<dbReference type="InterPro" id="IPR013783">
    <property type="entry name" value="Ig-like_fold"/>
</dbReference>
<keyword evidence="6 11" id="KW-1133">Transmembrane helix</keyword>
<organism evidence="13 14">
    <name type="scientific">Corvus moneduloides</name>
    <name type="common">New Caledonian crow</name>
    <dbReference type="NCBI Taxonomy" id="1196302"/>
    <lineage>
        <taxon>Eukaryota</taxon>
        <taxon>Metazoa</taxon>
        <taxon>Chordata</taxon>
        <taxon>Craniata</taxon>
        <taxon>Vertebrata</taxon>
        <taxon>Euteleostomi</taxon>
        <taxon>Archelosauria</taxon>
        <taxon>Archosauria</taxon>
        <taxon>Dinosauria</taxon>
        <taxon>Saurischia</taxon>
        <taxon>Theropoda</taxon>
        <taxon>Coelurosauria</taxon>
        <taxon>Aves</taxon>
        <taxon>Neognathae</taxon>
        <taxon>Neoaves</taxon>
        <taxon>Telluraves</taxon>
        <taxon>Australaves</taxon>
        <taxon>Passeriformes</taxon>
        <taxon>Corvoidea</taxon>
        <taxon>Corvidae</taxon>
        <taxon>Corvus</taxon>
    </lineage>
</organism>
<keyword evidence="9" id="KW-0325">Glycoprotein</keyword>
<reference evidence="13" key="3">
    <citation type="submission" date="2025-09" db="UniProtKB">
        <authorList>
            <consortium name="Ensembl"/>
        </authorList>
    </citation>
    <scope>IDENTIFICATION</scope>
</reference>
<feature type="domain" description="Ig-like" evidence="12">
    <location>
        <begin position="211"/>
        <end position="294"/>
    </location>
</feature>
<evidence type="ECO:0000259" key="12">
    <source>
        <dbReference type="PROSITE" id="PS50835"/>
    </source>
</evidence>
<keyword evidence="7 11" id="KW-0472">Membrane</keyword>
<dbReference type="InterPro" id="IPR003006">
    <property type="entry name" value="Ig/MHC_CS"/>
</dbReference>
<reference evidence="13" key="2">
    <citation type="submission" date="2025-08" db="UniProtKB">
        <authorList>
            <consortium name="Ensembl"/>
        </authorList>
    </citation>
    <scope>IDENTIFICATION</scope>
</reference>
<dbReference type="AlphaFoldDB" id="A0A8U7NS06"/>
<dbReference type="Gene3D" id="2.60.40.10">
    <property type="entry name" value="Immunoglobulins"/>
    <property type="match status" value="1"/>
</dbReference>
<name>A0A8U7NS06_CORMO</name>
<keyword evidence="3 11" id="KW-0812">Transmembrane</keyword>
<evidence type="ECO:0000256" key="11">
    <source>
        <dbReference type="SAM" id="Phobius"/>
    </source>
</evidence>